<accession>A0ABN7WSM0</accession>
<dbReference type="Proteomes" id="UP000789901">
    <property type="component" value="Unassembled WGS sequence"/>
</dbReference>
<gene>
    <name evidence="1" type="ORF">GMARGA_LOCUS34603</name>
</gene>
<evidence type="ECO:0000313" key="2">
    <source>
        <dbReference type="Proteomes" id="UP000789901"/>
    </source>
</evidence>
<proteinExistence type="predicted"/>
<keyword evidence="2" id="KW-1185">Reference proteome</keyword>
<comment type="caution">
    <text evidence="1">The sequence shown here is derived from an EMBL/GenBank/DDBJ whole genome shotgun (WGS) entry which is preliminary data.</text>
</comment>
<protein>
    <submittedName>
        <fullName evidence="1">21918_t:CDS:1</fullName>
    </submittedName>
</protein>
<organism evidence="1 2">
    <name type="scientific">Gigaspora margarita</name>
    <dbReference type="NCBI Taxonomy" id="4874"/>
    <lineage>
        <taxon>Eukaryota</taxon>
        <taxon>Fungi</taxon>
        <taxon>Fungi incertae sedis</taxon>
        <taxon>Mucoromycota</taxon>
        <taxon>Glomeromycotina</taxon>
        <taxon>Glomeromycetes</taxon>
        <taxon>Diversisporales</taxon>
        <taxon>Gigasporaceae</taxon>
        <taxon>Gigaspora</taxon>
    </lineage>
</organism>
<dbReference type="EMBL" id="CAJVQB010061238">
    <property type="protein sequence ID" value="CAG8839782.1"/>
    <property type="molecule type" value="Genomic_DNA"/>
</dbReference>
<sequence>MANNALNTAANAITALAHALRRGATKANYWSPAHKLELDSAYMENNA</sequence>
<name>A0ABN7WSM0_GIGMA</name>
<reference evidence="1 2" key="1">
    <citation type="submission" date="2021-06" db="EMBL/GenBank/DDBJ databases">
        <authorList>
            <person name="Kallberg Y."/>
            <person name="Tangrot J."/>
            <person name="Rosling A."/>
        </authorList>
    </citation>
    <scope>NUCLEOTIDE SEQUENCE [LARGE SCALE GENOMIC DNA]</scope>
    <source>
        <strain evidence="1 2">120-4 pot B 10/14</strain>
    </source>
</reference>
<evidence type="ECO:0000313" key="1">
    <source>
        <dbReference type="EMBL" id="CAG8839782.1"/>
    </source>
</evidence>